<evidence type="ECO:0000313" key="3">
    <source>
        <dbReference type="Proteomes" id="UP000321353"/>
    </source>
</evidence>
<dbReference type="Pfam" id="PF04306">
    <property type="entry name" value="DUF456"/>
    <property type="match status" value="1"/>
</dbReference>
<proteinExistence type="predicted"/>
<organism evidence="2 3">
    <name type="scientific">Stieleria maiorica</name>
    <dbReference type="NCBI Taxonomy" id="2795974"/>
    <lineage>
        <taxon>Bacteria</taxon>
        <taxon>Pseudomonadati</taxon>
        <taxon>Planctomycetota</taxon>
        <taxon>Planctomycetia</taxon>
        <taxon>Pirellulales</taxon>
        <taxon>Pirellulaceae</taxon>
        <taxon>Stieleria</taxon>
    </lineage>
</organism>
<evidence type="ECO:0000256" key="1">
    <source>
        <dbReference type="SAM" id="Phobius"/>
    </source>
</evidence>
<gene>
    <name evidence="2" type="ORF">Mal15_15260</name>
</gene>
<feature type="transmembrane region" description="Helical" evidence="1">
    <location>
        <begin position="71"/>
        <end position="91"/>
    </location>
</feature>
<accession>A0A5B9MB76</accession>
<feature type="transmembrane region" description="Helical" evidence="1">
    <location>
        <begin position="97"/>
        <end position="117"/>
    </location>
</feature>
<keyword evidence="1" id="KW-0812">Transmembrane</keyword>
<name>A0A5B9MB76_9BACT</name>
<keyword evidence="3" id="KW-1185">Reference proteome</keyword>
<dbReference type="AlphaFoldDB" id="A0A5B9MB76"/>
<sequence>MARVVPDDETGLRLFGRDLTVGAAVLLIAENADGWAQWLDTSGVVFLAILLVVGCLVAWASNLIALPGNWICVLLLALYAWLGPASGRVAIGYGPVLAGFGLALVGEVVEFLAGAAGAKRAGASRKSTLYSILGSMVGAMTGAIVGVPVPVVGSVIAAILFGGIGAAAGAMYGEWTDGRTWKENWSVGHSTFWGRTFGTLGKVVAGLFIVILVIASLLS</sequence>
<protein>
    <recommendedName>
        <fullName evidence="4">DUF456 domain-containing protein</fullName>
    </recommendedName>
</protein>
<feature type="transmembrane region" description="Helical" evidence="1">
    <location>
        <begin position="129"/>
        <end position="149"/>
    </location>
</feature>
<feature type="transmembrane region" description="Helical" evidence="1">
    <location>
        <begin position="44"/>
        <end position="64"/>
    </location>
</feature>
<reference evidence="2 3" key="1">
    <citation type="submission" date="2019-02" db="EMBL/GenBank/DDBJ databases">
        <title>Planctomycetal bacteria perform biofilm scaping via a novel small molecule.</title>
        <authorList>
            <person name="Jeske O."/>
            <person name="Boedeker C."/>
            <person name="Wiegand S."/>
            <person name="Breitling P."/>
            <person name="Kallscheuer N."/>
            <person name="Jogler M."/>
            <person name="Rohde M."/>
            <person name="Petersen J."/>
            <person name="Medema M.H."/>
            <person name="Surup F."/>
            <person name="Jogler C."/>
        </authorList>
    </citation>
    <scope>NUCLEOTIDE SEQUENCE [LARGE SCALE GENOMIC DNA]</scope>
    <source>
        <strain evidence="2 3">Mal15</strain>
    </source>
</reference>
<dbReference type="Proteomes" id="UP000321353">
    <property type="component" value="Chromosome"/>
</dbReference>
<keyword evidence="1" id="KW-0472">Membrane</keyword>
<dbReference type="KEGG" id="smam:Mal15_15260"/>
<feature type="transmembrane region" description="Helical" evidence="1">
    <location>
        <begin position="155"/>
        <end position="175"/>
    </location>
</feature>
<dbReference type="InterPro" id="IPR007403">
    <property type="entry name" value="DUF456"/>
</dbReference>
<keyword evidence="1" id="KW-1133">Transmembrane helix</keyword>
<feature type="transmembrane region" description="Helical" evidence="1">
    <location>
        <begin position="196"/>
        <end position="218"/>
    </location>
</feature>
<evidence type="ECO:0000313" key="2">
    <source>
        <dbReference type="EMBL" id="QEF97486.1"/>
    </source>
</evidence>
<dbReference type="EMBL" id="CP036264">
    <property type="protein sequence ID" value="QEF97486.1"/>
    <property type="molecule type" value="Genomic_DNA"/>
</dbReference>
<evidence type="ECO:0008006" key="4">
    <source>
        <dbReference type="Google" id="ProtNLM"/>
    </source>
</evidence>